<dbReference type="AlphaFoldDB" id="X1I1P8"/>
<dbReference type="InterPro" id="IPR045660">
    <property type="entry name" value="DUF6390"/>
</dbReference>
<sequence>DDNRTLFDYCAATHTDPGLVIILQKFEAAYPYLKLIASSNHIPDAFDARVVEAYWLGNELLDRVDLPQFYNSLRERFAKRLNPKTLGHLLSKPPLGARPFHNFHVFDVHNHMGTLGHSLETMENCRIGWGRVKEMGATNLVVEHQPLVLECGKLKLGEPREKRVQRQLNGTGFITNCQAGDFVSFHWDWACEMLSLRQVQNLERYTRYHLKLANQTL</sequence>
<protein>
    <submittedName>
        <fullName evidence="1">Uncharacterized protein</fullName>
    </submittedName>
</protein>
<evidence type="ECO:0000313" key="1">
    <source>
        <dbReference type="EMBL" id="GAH75647.1"/>
    </source>
</evidence>
<reference evidence="1" key="1">
    <citation type="journal article" date="2014" name="Front. Microbiol.">
        <title>High frequency of phylogenetically diverse reductive dehalogenase-homologous genes in deep subseafloor sedimentary metagenomes.</title>
        <authorList>
            <person name="Kawai M."/>
            <person name="Futagami T."/>
            <person name="Toyoda A."/>
            <person name="Takaki Y."/>
            <person name="Nishi S."/>
            <person name="Hori S."/>
            <person name="Arai W."/>
            <person name="Tsubouchi T."/>
            <person name="Morono Y."/>
            <person name="Uchiyama I."/>
            <person name="Ito T."/>
            <person name="Fujiyama A."/>
            <person name="Inagaki F."/>
            <person name="Takami H."/>
        </authorList>
    </citation>
    <scope>NUCLEOTIDE SEQUENCE</scope>
    <source>
        <strain evidence="1">Expedition CK06-06</strain>
    </source>
</reference>
<proteinExistence type="predicted"/>
<dbReference type="Pfam" id="PF19927">
    <property type="entry name" value="DUF6390"/>
    <property type="match status" value="1"/>
</dbReference>
<organism evidence="1">
    <name type="scientific">marine sediment metagenome</name>
    <dbReference type="NCBI Taxonomy" id="412755"/>
    <lineage>
        <taxon>unclassified sequences</taxon>
        <taxon>metagenomes</taxon>
        <taxon>ecological metagenomes</taxon>
    </lineage>
</organism>
<feature type="non-terminal residue" evidence="1">
    <location>
        <position position="1"/>
    </location>
</feature>
<accession>X1I1P8</accession>
<comment type="caution">
    <text evidence="1">The sequence shown here is derived from an EMBL/GenBank/DDBJ whole genome shotgun (WGS) entry which is preliminary data.</text>
</comment>
<dbReference type="EMBL" id="BARU01026308">
    <property type="protein sequence ID" value="GAH75647.1"/>
    <property type="molecule type" value="Genomic_DNA"/>
</dbReference>
<gene>
    <name evidence="1" type="ORF">S03H2_42279</name>
</gene>
<name>X1I1P8_9ZZZZ</name>